<proteinExistence type="predicted"/>
<dbReference type="eggNOG" id="COG0374">
    <property type="taxonomic scope" value="Bacteria"/>
</dbReference>
<dbReference type="STRING" id="1461694.ATO9_13760"/>
<dbReference type="InterPro" id="IPR029014">
    <property type="entry name" value="NiFe-Hase_large"/>
</dbReference>
<evidence type="ECO:0000313" key="1">
    <source>
        <dbReference type="EMBL" id="KGM48045.1"/>
    </source>
</evidence>
<evidence type="ECO:0000313" key="2">
    <source>
        <dbReference type="Proteomes" id="UP000030004"/>
    </source>
</evidence>
<dbReference type="AlphaFoldDB" id="A0A0A0ECN4"/>
<evidence type="ECO:0008006" key="3">
    <source>
        <dbReference type="Google" id="ProtNLM"/>
    </source>
</evidence>
<dbReference type="Proteomes" id="UP000030004">
    <property type="component" value="Unassembled WGS sequence"/>
</dbReference>
<gene>
    <name evidence="1" type="ORF">ATO9_13760</name>
</gene>
<reference evidence="1 2" key="1">
    <citation type="journal article" date="2015" name="Antonie Van Leeuwenhoek">
        <title>Pseudooceanicola atlanticus gen. nov. sp. nov., isolated from surface seawater of the Atlantic Ocean and reclassification of Oceanicola batsensis, Oceanicola marinus, Oceanicola nitratireducens, Oceanicola nanhaiensis, Oceanicola antarcticus and Oceanicola flagellatus, as Pseudooceanicola batsensis comb. nov., Pseudooceanicola marinus comb. nov., Pseudooceanicola nitratireducens comb. nov., Pseudooceanicola nanhaiensis comb. nov., Pseudooceanicola antarcticus comb. nov., and Pseudooceanicola flagellatus comb. nov.</title>
        <authorList>
            <person name="Lai Q."/>
            <person name="Li G."/>
            <person name="Liu X."/>
            <person name="Du Y."/>
            <person name="Sun F."/>
            <person name="Shao Z."/>
        </authorList>
    </citation>
    <scope>NUCLEOTIDE SEQUENCE [LARGE SCALE GENOMIC DNA]</scope>
    <source>
        <strain evidence="1 2">22II-s11g</strain>
    </source>
</reference>
<sequence>MTYAAASFPTLRAKPSPALPVDRLVVGKRTHEVAVLIPRLFSLCRAAQGAAVATCLGRPADPQGIAQEILRDHMLKLCVTWPNLLGLAPRSVPLIRPAAGAGISPDTPGSSALPTSLAGEKDVAEAAFGALRRPPATSEEFEAFLASGTGAAPVLARIDACFAAGEACANGLPPVDAISILSGAPVENSTATRHLDHPVMRHIETMRGRGPLWRATARLYDIAMALDDTLPAIALTGPGQALVPATRGAYAMRIDTDGEIVTHFARVTPTDSLIAPGGVLDRSLATLPAEKSGLWTLLLNILDPCSPVRLETANA</sequence>
<name>A0A0A0ECN4_9RHOB</name>
<keyword evidence="2" id="KW-1185">Reference proteome</keyword>
<accession>A0A0A0ECN4</accession>
<dbReference type="SUPFAM" id="SSF56762">
    <property type="entry name" value="HydB/Nqo4-like"/>
    <property type="match status" value="1"/>
</dbReference>
<comment type="caution">
    <text evidence="1">The sequence shown here is derived from an EMBL/GenBank/DDBJ whole genome shotgun (WGS) entry which is preliminary data.</text>
</comment>
<dbReference type="OrthoDB" id="7778333at2"/>
<organism evidence="1 2">
    <name type="scientific">Pseudooceanicola atlanticus</name>
    <dbReference type="NCBI Taxonomy" id="1461694"/>
    <lineage>
        <taxon>Bacteria</taxon>
        <taxon>Pseudomonadati</taxon>
        <taxon>Pseudomonadota</taxon>
        <taxon>Alphaproteobacteria</taxon>
        <taxon>Rhodobacterales</taxon>
        <taxon>Paracoccaceae</taxon>
        <taxon>Pseudooceanicola</taxon>
    </lineage>
</organism>
<dbReference type="EMBL" id="AQQX01000005">
    <property type="protein sequence ID" value="KGM48045.1"/>
    <property type="molecule type" value="Genomic_DNA"/>
</dbReference>
<protein>
    <recommendedName>
        <fullName evidence="3">Hydrogenase expression/formation protein HupK</fullName>
    </recommendedName>
</protein>
<dbReference type="RefSeq" id="WP_043749965.1">
    <property type="nucleotide sequence ID" value="NZ_AQQX01000005.1"/>
</dbReference>